<feature type="chain" id="PRO_5036497857" evidence="1">
    <location>
        <begin position="24"/>
        <end position="155"/>
    </location>
</feature>
<evidence type="ECO:0000313" key="2">
    <source>
        <dbReference type="EnsemblMetazoa" id="G10572.1:cds"/>
    </source>
</evidence>
<proteinExistence type="predicted"/>
<dbReference type="Proteomes" id="UP000005408">
    <property type="component" value="Unassembled WGS sequence"/>
</dbReference>
<dbReference type="AlphaFoldDB" id="A0A8W8HQA2"/>
<protein>
    <submittedName>
        <fullName evidence="2">Uncharacterized protein</fullName>
    </submittedName>
</protein>
<keyword evidence="1" id="KW-0732">Signal</keyword>
<evidence type="ECO:0000256" key="1">
    <source>
        <dbReference type="SAM" id="SignalP"/>
    </source>
</evidence>
<reference evidence="2" key="1">
    <citation type="submission" date="2022-08" db="UniProtKB">
        <authorList>
            <consortium name="EnsemblMetazoa"/>
        </authorList>
    </citation>
    <scope>IDENTIFICATION</scope>
    <source>
        <strain evidence="2">05x7-T-G4-1.051#20</strain>
    </source>
</reference>
<name>A0A8W8HQA2_MAGGI</name>
<accession>A0A8W8HQA2</accession>
<feature type="signal peptide" evidence="1">
    <location>
        <begin position="1"/>
        <end position="23"/>
    </location>
</feature>
<keyword evidence="3" id="KW-1185">Reference proteome</keyword>
<organism evidence="2 3">
    <name type="scientific">Magallana gigas</name>
    <name type="common">Pacific oyster</name>
    <name type="synonym">Crassostrea gigas</name>
    <dbReference type="NCBI Taxonomy" id="29159"/>
    <lineage>
        <taxon>Eukaryota</taxon>
        <taxon>Metazoa</taxon>
        <taxon>Spiralia</taxon>
        <taxon>Lophotrochozoa</taxon>
        <taxon>Mollusca</taxon>
        <taxon>Bivalvia</taxon>
        <taxon>Autobranchia</taxon>
        <taxon>Pteriomorphia</taxon>
        <taxon>Ostreida</taxon>
        <taxon>Ostreoidea</taxon>
        <taxon>Ostreidae</taxon>
        <taxon>Magallana</taxon>
    </lineage>
</organism>
<dbReference type="EnsemblMetazoa" id="G10572.1">
    <property type="protein sequence ID" value="G10572.1:cds"/>
    <property type="gene ID" value="G10572"/>
</dbReference>
<evidence type="ECO:0000313" key="3">
    <source>
        <dbReference type="Proteomes" id="UP000005408"/>
    </source>
</evidence>
<sequence length="155" mass="17493">MAAMVRVCLSVLLVSMLTLVVQCFTILKPDKNGGGSHGYEFRKPVNRMALDDVITADKTDIGYVDIDWDIIQQEKDKLINFASDIKDDVITDMEIEGTEDIFQAAEDTPATSLNLHVMAVVDSQLFRKFLSRNQDDVRKTHNAIVLYFSMIFAML</sequence>